<gene>
    <name evidence="6" type="ORF">LCGC14_1188500</name>
</gene>
<dbReference type="GO" id="GO:0005829">
    <property type="term" value="C:cytosol"/>
    <property type="evidence" value="ECO:0007669"/>
    <property type="project" value="TreeGrafter"/>
</dbReference>
<protein>
    <recommendedName>
        <fullName evidence="5">Pyridoxamine kinase/Phosphomethylpyrimidine kinase domain-containing protein</fullName>
    </recommendedName>
</protein>
<keyword evidence="2" id="KW-0547">Nucleotide-binding</keyword>
<comment type="caution">
    <text evidence="6">The sequence shown here is derived from an EMBL/GenBank/DDBJ whole genome shotgun (WGS) entry which is preliminary data.</text>
</comment>
<dbReference type="GO" id="GO:0008972">
    <property type="term" value="F:phosphomethylpyrimidine kinase activity"/>
    <property type="evidence" value="ECO:0007669"/>
    <property type="project" value="InterPro"/>
</dbReference>
<keyword evidence="1" id="KW-0808">Transferase</keyword>
<dbReference type="InterPro" id="IPR029056">
    <property type="entry name" value="Ribokinase-like"/>
</dbReference>
<dbReference type="GO" id="GO:0005524">
    <property type="term" value="F:ATP binding"/>
    <property type="evidence" value="ECO:0007669"/>
    <property type="project" value="UniProtKB-KW"/>
</dbReference>
<reference evidence="6" key="1">
    <citation type="journal article" date="2015" name="Nature">
        <title>Complex archaea that bridge the gap between prokaryotes and eukaryotes.</title>
        <authorList>
            <person name="Spang A."/>
            <person name="Saw J.H."/>
            <person name="Jorgensen S.L."/>
            <person name="Zaremba-Niedzwiedzka K."/>
            <person name="Martijn J."/>
            <person name="Lind A.E."/>
            <person name="van Eijk R."/>
            <person name="Schleper C."/>
            <person name="Guy L."/>
            <person name="Ettema T.J."/>
        </authorList>
    </citation>
    <scope>NUCLEOTIDE SEQUENCE</scope>
</reference>
<accession>A0A0F9PQI0</accession>
<dbReference type="InterPro" id="IPR013749">
    <property type="entry name" value="PM/HMP-P_kinase-1"/>
</dbReference>
<feature type="domain" description="Pyridoxamine kinase/Phosphomethylpyrimidine kinase" evidence="5">
    <location>
        <begin position="11"/>
        <end position="258"/>
    </location>
</feature>
<dbReference type="PANTHER" id="PTHR20858:SF17">
    <property type="entry name" value="HYDROXYMETHYLPYRIMIDINE_PHOSPHOMETHYLPYRIMIDINE KINASE THI20-RELATED"/>
    <property type="match status" value="1"/>
</dbReference>
<name>A0A0F9PQI0_9ZZZZ</name>
<organism evidence="6">
    <name type="scientific">marine sediment metagenome</name>
    <dbReference type="NCBI Taxonomy" id="412755"/>
    <lineage>
        <taxon>unclassified sequences</taxon>
        <taxon>metagenomes</taxon>
        <taxon>ecological metagenomes</taxon>
    </lineage>
</organism>
<dbReference type="Gene3D" id="3.40.1190.20">
    <property type="match status" value="1"/>
</dbReference>
<dbReference type="InterPro" id="IPR004399">
    <property type="entry name" value="HMP/HMP-P_kinase_dom"/>
</dbReference>
<evidence type="ECO:0000256" key="1">
    <source>
        <dbReference type="ARBA" id="ARBA00022679"/>
    </source>
</evidence>
<keyword evidence="3" id="KW-0418">Kinase</keyword>
<evidence type="ECO:0000256" key="4">
    <source>
        <dbReference type="ARBA" id="ARBA00022840"/>
    </source>
</evidence>
<evidence type="ECO:0000256" key="2">
    <source>
        <dbReference type="ARBA" id="ARBA00022741"/>
    </source>
</evidence>
<dbReference type="NCBIfam" id="TIGR00097">
    <property type="entry name" value="HMP-P_kinase"/>
    <property type="match status" value="1"/>
</dbReference>
<evidence type="ECO:0000313" key="6">
    <source>
        <dbReference type="EMBL" id="KKM95407.1"/>
    </source>
</evidence>
<dbReference type="PANTHER" id="PTHR20858">
    <property type="entry name" value="PHOSPHOMETHYLPYRIMIDINE KINASE"/>
    <property type="match status" value="1"/>
</dbReference>
<dbReference type="SUPFAM" id="SSF53613">
    <property type="entry name" value="Ribokinase-like"/>
    <property type="match status" value="1"/>
</dbReference>
<dbReference type="CDD" id="cd01169">
    <property type="entry name" value="HMPP_kinase"/>
    <property type="match status" value="1"/>
</dbReference>
<keyword evidence="4" id="KW-0067">ATP-binding</keyword>
<dbReference type="FunFam" id="3.40.1190.20:FF:000003">
    <property type="entry name" value="Phosphomethylpyrimidine kinase ThiD"/>
    <property type="match status" value="1"/>
</dbReference>
<dbReference type="GO" id="GO:0008902">
    <property type="term" value="F:hydroxymethylpyrimidine kinase activity"/>
    <property type="evidence" value="ECO:0007669"/>
    <property type="project" value="TreeGrafter"/>
</dbReference>
<dbReference type="AlphaFoldDB" id="A0A0F9PQI0"/>
<evidence type="ECO:0000259" key="5">
    <source>
        <dbReference type="Pfam" id="PF08543"/>
    </source>
</evidence>
<dbReference type="GO" id="GO:0009228">
    <property type="term" value="P:thiamine biosynthetic process"/>
    <property type="evidence" value="ECO:0007669"/>
    <property type="project" value="InterPro"/>
</dbReference>
<sequence length="276" mass="29526">MKKVLSIAGSDSGGGAGIQADLKTFSARGVYGMSAITALTAQNTMGIQGVYEIDPSFVGEQIDSVMSDIGADAWKVGMLANAKIIRVVAERARKYNIELLVIDPVMVAKGGDPLLEPEAIKALILELIPLAFVVTPNLHEAYTLTDVTIENIVDAKEAARKIYNMGAKNVLIKGGHMPKEDESIDLLYDGRNFIEFHAPRINTKNTHGTGCTFASAIAAELAKGSDIKKAVHIAKAYLTAAIQMADDQNIGQGHGPTNHSQGFKVNVDLGLIRIRE</sequence>
<dbReference type="EMBL" id="LAZR01006011">
    <property type="protein sequence ID" value="KKM95407.1"/>
    <property type="molecule type" value="Genomic_DNA"/>
</dbReference>
<evidence type="ECO:0000256" key="3">
    <source>
        <dbReference type="ARBA" id="ARBA00022777"/>
    </source>
</evidence>
<dbReference type="Pfam" id="PF08543">
    <property type="entry name" value="Phos_pyr_kin"/>
    <property type="match status" value="1"/>
</dbReference>
<proteinExistence type="predicted"/>